<keyword evidence="2 5" id="KW-0863">Zinc-finger</keyword>
<evidence type="ECO:0000313" key="10">
    <source>
        <dbReference type="Proteomes" id="UP000597762"/>
    </source>
</evidence>
<dbReference type="PROSITE" id="PS50950">
    <property type="entry name" value="ZF_THAP"/>
    <property type="match status" value="1"/>
</dbReference>
<dbReference type="SUPFAM" id="SSF57716">
    <property type="entry name" value="Glucocorticoid receptor-like (DNA-binding domain)"/>
    <property type="match status" value="1"/>
</dbReference>
<evidence type="ECO:0000256" key="2">
    <source>
        <dbReference type="ARBA" id="ARBA00022771"/>
    </source>
</evidence>
<evidence type="ECO:0000313" key="9">
    <source>
        <dbReference type="EMBL" id="CAE1308974.1"/>
    </source>
</evidence>
<feature type="transmembrane region" description="Helical" evidence="7">
    <location>
        <begin position="353"/>
        <end position="373"/>
    </location>
</feature>
<dbReference type="EMBL" id="CAHIKZ030004241">
    <property type="protein sequence ID" value="CAE1308974.1"/>
    <property type="molecule type" value="Genomic_DNA"/>
</dbReference>
<evidence type="ECO:0000256" key="3">
    <source>
        <dbReference type="ARBA" id="ARBA00022833"/>
    </source>
</evidence>
<dbReference type="PANTHER" id="PTHR47696:SF1">
    <property type="entry name" value="THAP DOMAIN-CONTAINING PROTEIN 2"/>
    <property type="match status" value="1"/>
</dbReference>
<gene>
    <name evidence="9" type="ORF">SPHA_60757</name>
</gene>
<dbReference type="OrthoDB" id="6154829at2759"/>
<dbReference type="InterPro" id="IPR026521">
    <property type="entry name" value="THAP2"/>
</dbReference>
<keyword evidence="7" id="KW-1133">Transmembrane helix</keyword>
<dbReference type="InterPro" id="IPR006612">
    <property type="entry name" value="THAP_Znf"/>
</dbReference>
<feature type="transmembrane region" description="Helical" evidence="7">
    <location>
        <begin position="379"/>
        <end position="406"/>
    </location>
</feature>
<dbReference type="AlphaFoldDB" id="A0A812DX86"/>
<dbReference type="Proteomes" id="UP000597762">
    <property type="component" value="Unassembled WGS sequence"/>
</dbReference>
<feature type="region of interest" description="Disordered" evidence="6">
    <location>
        <begin position="154"/>
        <end position="194"/>
    </location>
</feature>
<comment type="caution">
    <text evidence="9">The sequence shown here is derived from an EMBL/GenBank/DDBJ whole genome shotgun (WGS) entry which is preliminary data.</text>
</comment>
<feature type="transmembrane region" description="Helical" evidence="7">
    <location>
        <begin position="298"/>
        <end position="318"/>
    </location>
</feature>
<keyword evidence="7" id="KW-0472">Membrane</keyword>
<feature type="domain" description="THAP-type" evidence="8">
    <location>
        <begin position="1"/>
        <end position="75"/>
    </location>
</feature>
<keyword evidence="4 5" id="KW-0238">DNA-binding</keyword>
<dbReference type="PANTHER" id="PTHR47696">
    <property type="entry name" value="THAP DOMAIN-CONTAINING PROTEIN 2"/>
    <property type="match status" value="1"/>
</dbReference>
<keyword evidence="7" id="KW-0812">Transmembrane</keyword>
<sequence>MRARELGITFHRFPKSSKEREKWTIAMKRIDLKKKDVYWQPHKYDVLCSKHFLKTCFDLTGKRVRLREGAVPSLFDFSFQNSKKKQSKRSTPVLKSVTKESSYIAKKKVDLSPVQNSTSNLTTVEKQHPVDLSLPANLDHSYFFMETLNLKHKQSDTEKKHSGLKMDKCTKRNSLRRRRRQTQNSQKVESKDDNGKCSLKSFLEKAQESGILKKCSQELLETFSTMPLNFKASQGLYTSEQLEIALTLYLFVPRAYAHLQEMQITLPCPKTLQSWLCHTDGSPGFLEQIFSLLHEKRFVIFPSLFTRVLSFSLLSFVLNSSFNSLNFFLSFFFPLSFSFFVFFYFFLSFFLSFYIFFYFFLYSLSFFCLFSFFVVLYSFLYYFLSFFVFFYFFTLLCLFIFLSFFLSP</sequence>
<evidence type="ECO:0000259" key="8">
    <source>
        <dbReference type="PROSITE" id="PS50950"/>
    </source>
</evidence>
<name>A0A812DX86_ACAPH</name>
<accession>A0A812DX86</accession>
<dbReference type="Pfam" id="PF12017">
    <property type="entry name" value="Tnp_P_element"/>
    <property type="match status" value="1"/>
</dbReference>
<evidence type="ECO:0000256" key="5">
    <source>
        <dbReference type="PROSITE-ProRule" id="PRU00309"/>
    </source>
</evidence>
<feature type="compositionally biased region" description="Basic residues" evidence="6">
    <location>
        <begin position="171"/>
        <end position="181"/>
    </location>
</feature>
<keyword evidence="3" id="KW-0862">Zinc</keyword>
<reference evidence="9" key="1">
    <citation type="submission" date="2021-01" db="EMBL/GenBank/DDBJ databases">
        <authorList>
            <person name="Li R."/>
            <person name="Bekaert M."/>
        </authorList>
    </citation>
    <scope>NUCLEOTIDE SEQUENCE</scope>
    <source>
        <strain evidence="9">Farmed</strain>
    </source>
</reference>
<dbReference type="GO" id="GO:0003677">
    <property type="term" value="F:DNA binding"/>
    <property type="evidence" value="ECO:0007669"/>
    <property type="project" value="UniProtKB-UniRule"/>
</dbReference>
<protein>
    <recommendedName>
        <fullName evidence="8">THAP-type domain-containing protein</fullName>
    </recommendedName>
</protein>
<evidence type="ECO:0000256" key="6">
    <source>
        <dbReference type="SAM" id="MobiDB-lite"/>
    </source>
</evidence>
<evidence type="ECO:0000256" key="4">
    <source>
        <dbReference type="ARBA" id="ARBA00023125"/>
    </source>
</evidence>
<organism evidence="9 10">
    <name type="scientific">Acanthosepion pharaonis</name>
    <name type="common">Pharaoh cuttlefish</name>
    <name type="synonym">Sepia pharaonis</name>
    <dbReference type="NCBI Taxonomy" id="158019"/>
    <lineage>
        <taxon>Eukaryota</taxon>
        <taxon>Metazoa</taxon>
        <taxon>Spiralia</taxon>
        <taxon>Lophotrochozoa</taxon>
        <taxon>Mollusca</taxon>
        <taxon>Cephalopoda</taxon>
        <taxon>Coleoidea</taxon>
        <taxon>Decapodiformes</taxon>
        <taxon>Sepiida</taxon>
        <taxon>Sepiina</taxon>
        <taxon>Sepiidae</taxon>
        <taxon>Acanthosepion</taxon>
    </lineage>
</organism>
<dbReference type="SMART" id="SM00980">
    <property type="entry name" value="THAP"/>
    <property type="match status" value="1"/>
</dbReference>
<dbReference type="SMART" id="SM00692">
    <property type="entry name" value="DM3"/>
    <property type="match status" value="1"/>
</dbReference>
<proteinExistence type="predicted"/>
<dbReference type="Pfam" id="PF05485">
    <property type="entry name" value="THAP"/>
    <property type="match status" value="1"/>
</dbReference>
<evidence type="ECO:0000256" key="7">
    <source>
        <dbReference type="SAM" id="Phobius"/>
    </source>
</evidence>
<feature type="compositionally biased region" description="Basic and acidic residues" evidence="6">
    <location>
        <begin position="154"/>
        <end position="170"/>
    </location>
</feature>
<evidence type="ECO:0000256" key="1">
    <source>
        <dbReference type="ARBA" id="ARBA00022723"/>
    </source>
</evidence>
<dbReference type="InterPro" id="IPR021896">
    <property type="entry name" value="THAP9-like_HTH"/>
</dbReference>
<keyword evidence="1" id="KW-0479">Metal-binding</keyword>
<keyword evidence="10" id="KW-1185">Reference proteome</keyword>
<dbReference type="GO" id="GO:0008270">
    <property type="term" value="F:zinc ion binding"/>
    <property type="evidence" value="ECO:0007669"/>
    <property type="project" value="UniProtKB-KW"/>
</dbReference>
<feature type="transmembrane region" description="Helical" evidence="7">
    <location>
        <begin position="324"/>
        <end position="346"/>
    </location>
</feature>